<evidence type="ECO:0000256" key="1">
    <source>
        <dbReference type="ARBA" id="ARBA00000085"/>
    </source>
</evidence>
<keyword evidence="5" id="KW-0597">Phosphoprotein</keyword>
<feature type="transmembrane region" description="Helical" evidence="14">
    <location>
        <begin position="9"/>
        <end position="26"/>
    </location>
</feature>
<dbReference type="InterPro" id="IPR004358">
    <property type="entry name" value="Sig_transdc_His_kin-like_C"/>
</dbReference>
<evidence type="ECO:0000259" key="15">
    <source>
        <dbReference type="PROSITE" id="PS50109"/>
    </source>
</evidence>
<evidence type="ECO:0000259" key="16">
    <source>
        <dbReference type="PROSITE" id="PS50885"/>
    </source>
</evidence>
<evidence type="ECO:0000313" key="18">
    <source>
        <dbReference type="Proteomes" id="UP001057134"/>
    </source>
</evidence>
<dbReference type="InterPro" id="IPR050398">
    <property type="entry name" value="HssS/ArlS-like"/>
</dbReference>
<reference evidence="17" key="2">
    <citation type="journal article" date="2021" name="J Anim Sci Technol">
        <title>Complete genome sequence of Paenibacillus konkukensis sp. nov. SK3146 as a potential probiotic strain.</title>
        <authorList>
            <person name="Jung H.I."/>
            <person name="Park S."/>
            <person name="Niu K.M."/>
            <person name="Lee S.W."/>
            <person name="Kothari D."/>
            <person name="Yi K.J."/>
            <person name="Kim S.K."/>
        </authorList>
    </citation>
    <scope>NUCLEOTIDE SEQUENCE</scope>
    <source>
        <strain evidence="17">SK3146</strain>
    </source>
</reference>
<evidence type="ECO:0000256" key="14">
    <source>
        <dbReference type="SAM" id="Phobius"/>
    </source>
</evidence>
<dbReference type="Gene3D" id="1.10.287.130">
    <property type="match status" value="1"/>
</dbReference>
<comment type="catalytic activity">
    <reaction evidence="1">
        <text>ATP + protein L-histidine = ADP + protein N-phospho-L-histidine.</text>
        <dbReference type="EC" id="2.7.13.3"/>
    </reaction>
</comment>
<dbReference type="Gene3D" id="6.10.340.10">
    <property type="match status" value="1"/>
</dbReference>
<keyword evidence="8" id="KW-0547">Nucleotide-binding</keyword>
<evidence type="ECO:0000256" key="4">
    <source>
        <dbReference type="ARBA" id="ARBA00022475"/>
    </source>
</evidence>
<dbReference type="InterPro" id="IPR005467">
    <property type="entry name" value="His_kinase_dom"/>
</dbReference>
<evidence type="ECO:0000256" key="7">
    <source>
        <dbReference type="ARBA" id="ARBA00022692"/>
    </source>
</evidence>
<evidence type="ECO:0000256" key="10">
    <source>
        <dbReference type="ARBA" id="ARBA00022840"/>
    </source>
</evidence>
<evidence type="ECO:0000256" key="13">
    <source>
        <dbReference type="ARBA" id="ARBA00023136"/>
    </source>
</evidence>
<evidence type="ECO:0000313" key="17">
    <source>
        <dbReference type="EMBL" id="UQZ87436.1"/>
    </source>
</evidence>
<dbReference type="InterPro" id="IPR036097">
    <property type="entry name" value="HisK_dim/P_sf"/>
</dbReference>
<evidence type="ECO:0000256" key="3">
    <source>
        <dbReference type="ARBA" id="ARBA00012438"/>
    </source>
</evidence>
<dbReference type="InterPro" id="IPR036890">
    <property type="entry name" value="HATPase_C_sf"/>
</dbReference>
<accession>A0ABY4RXQ2</accession>
<evidence type="ECO:0000256" key="5">
    <source>
        <dbReference type="ARBA" id="ARBA00022553"/>
    </source>
</evidence>
<evidence type="ECO:0000256" key="6">
    <source>
        <dbReference type="ARBA" id="ARBA00022679"/>
    </source>
</evidence>
<keyword evidence="13 14" id="KW-0472">Membrane</keyword>
<dbReference type="InterPro" id="IPR003660">
    <property type="entry name" value="HAMP_dom"/>
</dbReference>
<dbReference type="SUPFAM" id="SSF158472">
    <property type="entry name" value="HAMP domain-like"/>
    <property type="match status" value="1"/>
</dbReference>
<dbReference type="PRINTS" id="PR00344">
    <property type="entry name" value="BCTRLSENSOR"/>
</dbReference>
<dbReference type="GO" id="GO:0004673">
    <property type="term" value="F:protein histidine kinase activity"/>
    <property type="evidence" value="ECO:0007669"/>
    <property type="project" value="UniProtKB-EC"/>
</dbReference>
<dbReference type="PROSITE" id="PS50109">
    <property type="entry name" value="HIS_KIN"/>
    <property type="match status" value="1"/>
</dbReference>
<dbReference type="SMART" id="SM00388">
    <property type="entry name" value="HisKA"/>
    <property type="match status" value="1"/>
</dbReference>
<sequence length="346" mass="38834">MRFGIRTKLVLAFEATVVIPVLVFLAEGSSKSGGVENALALIVAQSVLLIACTSIVSSIIIRSVLKPLEELHQATEKIMSGDLDYEIQYKKNNEMGRYCQAFEQMRVQLKESLRRQAALEHSRKELIASISHDLRTPLSSIRGYVEGLEDGIVRDREKFSRYIAVIKNKTECLDNQIENLFQYSRLELSGGIQNLCRRNSEELLEAILRPYEVEFTDCQIRFEIVRPFPKVEILASENSLSQVFDNLIANAKRYVGENGAITVLANADDRYLTVSVSDNGSGLSPEDLPYVFEQFYRAEKSRSRHYGGAGLGLAICKKTIENHGGTIWVESTPNIVTTFSFTLPIV</sequence>
<dbReference type="PANTHER" id="PTHR45528">
    <property type="entry name" value="SENSOR HISTIDINE KINASE CPXA"/>
    <property type="match status" value="1"/>
</dbReference>
<protein>
    <recommendedName>
        <fullName evidence="3">histidine kinase</fullName>
        <ecNumber evidence="3">2.7.13.3</ecNumber>
    </recommendedName>
</protein>
<dbReference type="Proteomes" id="UP001057134">
    <property type="component" value="Chromosome"/>
</dbReference>
<keyword evidence="18" id="KW-1185">Reference proteome</keyword>
<feature type="transmembrane region" description="Helical" evidence="14">
    <location>
        <begin position="38"/>
        <end position="61"/>
    </location>
</feature>
<dbReference type="Gene3D" id="3.30.565.10">
    <property type="entry name" value="Histidine kinase-like ATPase, C-terminal domain"/>
    <property type="match status" value="1"/>
</dbReference>
<dbReference type="CDD" id="cd00075">
    <property type="entry name" value="HATPase"/>
    <property type="match status" value="1"/>
</dbReference>
<dbReference type="PROSITE" id="PS50885">
    <property type="entry name" value="HAMP"/>
    <property type="match status" value="1"/>
</dbReference>
<evidence type="ECO:0000256" key="12">
    <source>
        <dbReference type="ARBA" id="ARBA00023012"/>
    </source>
</evidence>
<dbReference type="EC" id="2.7.13.3" evidence="3"/>
<dbReference type="SMART" id="SM00387">
    <property type="entry name" value="HATPase_c"/>
    <property type="match status" value="1"/>
</dbReference>
<name>A0ABY4RXQ2_9BACL</name>
<dbReference type="SMART" id="SM00304">
    <property type="entry name" value="HAMP"/>
    <property type="match status" value="1"/>
</dbReference>
<feature type="domain" description="HAMP" evidence="16">
    <location>
        <begin position="62"/>
        <end position="114"/>
    </location>
</feature>
<keyword evidence="11 14" id="KW-1133">Transmembrane helix</keyword>
<evidence type="ECO:0000256" key="11">
    <source>
        <dbReference type="ARBA" id="ARBA00022989"/>
    </source>
</evidence>
<dbReference type="EMBL" id="CP027059">
    <property type="protein sequence ID" value="UQZ87436.1"/>
    <property type="molecule type" value="Genomic_DNA"/>
</dbReference>
<dbReference type="RefSeq" id="WP_249862899.1">
    <property type="nucleotide sequence ID" value="NZ_CP027059.1"/>
</dbReference>
<dbReference type="Pfam" id="PF00672">
    <property type="entry name" value="HAMP"/>
    <property type="match status" value="1"/>
</dbReference>
<reference evidence="17" key="1">
    <citation type="submission" date="2018-02" db="EMBL/GenBank/DDBJ databases">
        <authorList>
            <person name="Kim S.-K."/>
            <person name="Jung H.-I."/>
            <person name="Lee S.-W."/>
        </authorList>
    </citation>
    <scope>NUCLEOTIDE SEQUENCE</scope>
    <source>
        <strain evidence="17">SK3146</strain>
    </source>
</reference>
<keyword evidence="10" id="KW-0067">ATP-binding</keyword>
<keyword evidence="6 17" id="KW-0808">Transferase</keyword>
<evidence type="ECO:0000256" key="8">
    <source>
        <dbReference type="ARBA" id="ARBA00022741"/>
    </source>
</evidence>
<comment type="subcellular location">
    <subcellularLocation>
        <location evidence="2">Cell membrane</location>
        <topology evidence="2">Multi-pass membrane protein</topology>
    </subcellularLocation>
</comment>
<dbReference type="SUPFAM" id="SSF47384">
    <property type="entry name" value="Homodimeric domain of signal transducing histidine kinase"/>
    <property type="match status" value="1"/>
</dbReference>
<keyword evidence="7 14" id="KW-0812">Transmembrane</keyword>
<gene>
    <name evidence="17" type="primary">yycG_5</name>
    <name evidence="17" type="ORF">SK3146_06737</name>
</gene>
<evidence type="ECO:0000256" key="2">
    <source>
        <dbReference type="ARBA" id="ARBA00004651"/>
    </source>
</evidence>
<dbReference type="PANTHER" id="PTHR45528:SF1">
    <property type="entry name" value="SENSOR HISTIDINE KINASE CPXA"/>
    <property type="match status" value="1"/>
</dbReference>
<dbReference type="Pfam" id="PF00512">
    <property type="entry name" value="HisKA"/>
    <property type="match status" value="1"/>
</dbReference>
<evidence type="ECO:0000256" key="9">
    <source>
        <dbReference type="ARBA" id="ARBA00022777"/>
    </source>
</evidence>
<feature type="domain" description="Histidine kinase" evidence="15">
    <location>
        <begin position="129"/>
        <end position="346"/>
    </location>
</feature>
<dbReference type="InterPro" id="IPR003661">
    <property type="entry name" value="HisK_dim/P_dom"/>
</dbReference>
<dbReference type="SUPFAM" id="SSF55874">
    <property type="entry name" value="ATPase domain of HSP90 chaperone/DNA topoisomerase II/histidine kinase"/>
    <property type="match status" value="1"/>
</dbReference>
<dbReference type="CDD" id="cd00082">
    <property type="entry name" value="HisKA"/>
    <property type="match status" value="1"/>
</dbReference>
<keyword evidence="4" id="KW-1003">Cell membrane</keyword>
<keyword evidence="12" id="KW-0902">Two-component regulatory system</keyword>
<proteinExistence type="predicted"/>
<dbReference type="CDD" id="cd06225">
    <property type="entry name" value="HAMP"/>
    <property type="match status" value="1"/>
</dbReference>
<keyword evidence="9 17" id="KW-0418">Kinase</keyword>
<dbReference type="Pfam" id="PF02518">
    <property type="entry name" value="HATPase_c"/>
    <property type="match status" value="1"/>
</dbReference>
<organism evidence="17 18">
    <name type="scientific">Paenibacillus konkukensis</name>
    <dbReference type="NCBI Taxonomy" id="2020716"/>
    <lineage>
        <taxon>Bacteria</taxon>
        <taxon>Bacillati</taxon>
        <taxon>Bacillota</taxon>
        <taxon>Bacilli</taxon>
        <taxon>Bacillales</taxon>
        <taxon>Paenibacillaceae</taxon>
        <taxon>Paenibacillus</taxon>
    </lineage>
</organism>
<dbReference type="InterPro" id="IPR003594">
    <property type="entry name" value="HATPase_dom"/>
</dbReference>